<sequence length="127" mass="14443">MSGTSFSDPQEGQALARIYRIDQTRNSRAHELVVENTFMQVRMNMRFHKVVLDLIARMSQEDDIAESDAEDLAEISNLDGADSAEKIQTVVEKMREVKGVAMLCCRWRGTEYALQRGTWRVSEASTN</sequence>
<reference evidence="1 2" key="1">
    <citation type="submission" date="2017-12" db="EMBL/GenBank/DDBJ databases">
        <title>Comparative genomics of Botrytis spp.</title>
        <authorList>
            <person name="Valero-Jimenez C.A."/>
            <person name="Tapia P."/>
            <person name="Veloso J."/>
            <person name="Silva-Moreno E."/>
            <person name="Staats M."/>
            <person name="Valdes J.H."/>
            <person name="Van Kan J.A.L."/>
        </authorList>
    </citation>
    <scope>NUCLEOTIDE SEQUENCE [LARGE SCALE GENOMIC DNA]</scope>
    <source>
        <strain evidence="1 2">Bh0001</strain>
    </source>
</reference>
<name>A0A4Z1GBW9_9HELO</name>
<proteinExistence type="predicted"/>
<evidence type="ECO:0000313" key="1">
    <source>
        <dbReference type="EMBL" id="TGO31701.1"/>
    </source>
</evidence>
<keyword evidence="2" id="KW-1185">Reference proteome</keyword>
<dbReference type="Gene3D" id="3.40.50.300">
    <property type="entry name" value="P-loop containing nucleotide triphosphate hydrolases"/>
    <property type="match status" value="1"/>
</dbReference>
<gene>
    <name evidence="1" type="ORF">BHYA_0429g00040</name>
</gene>
<accession>A0A4Z1GBW9</accession>
<comment type="caution">
    <text evidence="1">The sequence shown here is derived from an EMBL/GenBank/DDBJ whole genome shotgun (WGS) entry which is preliminary data.</text>
</comment>
<protein>
    <submittedName>
        <fullName evidence="1">Uncharacterized protein</fullName>
    </submittedName>
</protein>
<dbReference type="EMBL" id="PQXK01000426">
    <property type="protein sequence ID" value="TGO31701.1"/>
    <property type="molecule type" value="Genomic_DNA"/>
</dbReference>
<dbReference type="Proteomes" id="UP000297814">
    <property type="component" value="Unassembled WGS sequence"/>
</dbReference>
<evidence type="ECO:0000313" key="2">
    <source>
        <dbReference type="Proteomes" id="UP000297814"/>
    </source>
</evidence>
<organism evidence="1 2">
    <name type="scientific">Botrytis hyacinthi</name>
    <dbReference type="NCBI Taxonomy" id="278943"/>
    <lineage>
        <taxon>Eukaryota</taxon>
        <taxon>Fungi</taxon>
        <taxon>Dikarya</taxon>
        <taxon>Ascomycota</taxon>
        <taxon>Pezizomycotina</taxon>
        <taxon>Leotiomycetes</taxon>
        <taxon>Helotiales</taxon>
        <taxon>Sclerotiniaceae</taxon>
        <taxon>Botrytis</taxon>
    </lineage>
</organism>
<dbReference type="AlphaFoldDB" id="A0A4Z1GBW9"/>
<dbReference type="InterPro" id="IPR027417">
    <property type="entry name" value="P-loop_NTPase"/>
</dbReference>